<organism evidence="1 2">
    <name type="scientific">Panagrolaimus sp. PS1159</name>
    <dbReference type="NCBI Taxonomy" id="55785"/>
    <lineage>
        <taxon>Eukaryota</taxon>
        <taxon>Metazoa</taxon>
        <taxon>Ecdysozoa</taxon>
        <taxon>Nematoda</taxon>
        <taxon>Chromadorea</taxon>
        <taxon>Rhabditida</taxon>
        <taxon>Tylenchina</taxon>
        <taxon>Panagrolaimomorpha</taxon>
        <taxon>Panagrolaimoidea</taxon>
        <taxon>Panagrolaimidae</taxon>
        <taxon>Panagrolaimus</taxon>
    </lineage>
</organism>
<dbReference type="WBParaSite" id="PS1159_v2.g23822.t1">
    <property type="protein sequence ID" value="PS1159_v2.g23822.t1"/>
    <property type="gene ID" value="PS1159_v2.g23822"/>
</dbReference>
<evidence type="ECO:0000313" key="2">
    <source>
        <dbReference type="WBParaSite" id="PS1159_v2.g23822.t1"/>
    </source>
</evidence>
<proteinExistence type="predicted"/>
<accession>A0AC35G691</accession>
<protein>
    <submittedName>
        <fullName evidence="2">Ovule protein</fullName>
    </submittedName>
</protein>
<evidence type="ECO:0000313" key="1">
    <source>
        <dbReference type="Proteomes" id="UP000887580"/>
    </source>
</evidence>
<reference evidence="2" key="1">
    <citation type="submission" date="2022-11" db="UniProtKB">
        <authorList>
            <consortium name="WormBaseParasite"/>
        </authorList>
    </citation>
    <scope>IDENTIFICATION</scope>
</reference>
<dbReference type="Proteomes" id="UP000887580">
    <property type="component" value="Unplaced"/>
</dbReference>
<sequence>MKIKLYNLGPINIVTKYDSTSFFHSHLSFKILNISSESMQFSLERCFIRSCFVNNLGVLKMEKFLKYFSFLVSNALI</sequence>
<name>A0AC35G691_9BILA</name>